<reference evidence="2 3" key="1">
    <citation type="submission" date="2014-10" db="EMBL/GenBank/DDBJ databases">
        <title>Draft genome sequence of Novosphingobium subterraneum DSM 12447.</title>
        <authorList>
            <person name="Gan H.M."/>
            <person name="Gan H.Y."/>
            <person name="Savka M.A."/>
        </authorList>
    </citation>
    <scope>NUCLEOTIDE SEQUENCE [LARGE SCALE GENOMIC DNA]</scope>
    <source>
        <strain evidence="2 3">DSM 12447</strain>
    </source>
</reference>
<accession>A0A0B8Z8V6</accession>
<name>A0A0B8Z8V6_9SPHN</name>
<feature type="compositionally biased region" description="Polar residues" evidence="1">
    <location>
        <begin position="16"/>
        <end position="35"/>
    </location>
</feature>
<sequence>MQNKDERTPPLEPKSDNASLNSEVHATTKINSNVTPEDYPEEDRKMQAISSQEPSEGVRKDQAQDATRQSRSSEEPSEGERDE</sequence>
<comment type="caution">
    <text evidence="2">The sequence shown here is derived from an EMBL/GenBank/DDBJ whole genome shotgun (WGS) entry which is preliminary data.</text>
</comment>
<evidence type="ECO:0000313" key="3">
    <source>
        <dbReference type="Proteomes" id="UP000031338"/>
    </source>
</evidence>
<keyword evidence="3" id="KW-1185">Reference proteome</keyword>
<dbReference type="AlphaFoldDB" id="A0A0B8Z8V6"/>
<protein>
    <submittedName>
        <fullName evidence="2">Uncharacterized protein</fullName>
    </submittedName>
</protein>
<dbReference type="RefSeq" id="WP_039337735.1">
    <property type="nucleotide sequence ID" value="NZ_JBNNWK010000003.1"/>
</dbReference>
<evidence type="ECO:0000313" key="2">
    <source>
        <dbReference type="EMBL" id="KHS42675.1"/>
    </source>
</evidence>
<feature type="compositionally biased region" description="Basic and acidic residues" evidence="1">
    <location>
        <begin position="1"/>
        <end position="15"/>
    </location>
</feature>
<dbReference type="PATRIC" id="fig|48936.3.peg.4143"/>
<feature type="region of interest" description="Disordered" evidence="1">
    <location>
        <begin position="1"/>
        <end position="83"/>
    </location>
</feature>
<dbReference type="EMBL" id="JRVC01000027">
    <property type="protein sequence ID" value="KHS42675.1"/>
    <property type="molecule type" value="Genomic_DNA"/>
</dbReference>
<dbReference type="STRING" id="48936.NJ75_04114"/>
<proteinExistence type="predicted"/>
<dbReference type="Proteomes" id="UP000031338">
    <property type="component" value="Unassembled WGS sequence"/>
</dbReference>
<evidence type="ECO:0000256" key="1">
    <source>
        <dbReference type="SAM" id="MobiDB-lite"/>
    </source>
</evidence>
<organism evidence="2 3">
    <name type="scientific">Novosphingobium subterraneum</name>
    <dbReference type="NCBI Taxonomy" id="48936"/>
    <lineage>
        <taxon>Bacteria</taxon>
        <taxon>Pseudomonadati</taxon>
        <taxon>Pseudomonadota</taxon>
        <taxon>Alphaproteobacteria</taxon>
        <taxon>Sphingomonadales</taxon>
        <taxon>Sphingomonadaceae</taxon>
        <taxon>Novosphingobium</taxon>
    </lineage>
</organism>
<gene>
    <name evidence="2" type="ORF">NJ75_04114</name>
</gene>